<name>A0AAN9GH50_9CAEN</name>
<keyword evidence="2" id="KW-1133">Transmembrane helix</keyword>
<protein>
    <submittedName>
        <fullName evidence="3">Uncharacterized protein</fullName>
    </submittedName>
</protein>
<feature type="compositionally biased region" description="Basic and acidic residues" evidence="1">
    <location>
        <begin position="240"/>
        <end position="258"/>
    </location>
</feature>
<evidence type="ECO:0000313" key="3">
    <source>
        <dbReference type="EMBL" id="KAK7108708.1"/>
    </source>
</evidence>
<keyword evidence="2" id="KW-0472">Membrane</keyword>
<reference evidence="3 4" key="1">
    <citation type="submission" date="2024-02" db="EMBL/GenBank/DDBJ databases">
        <title>Chromosome-scale genome assembly of the rough periwinkle Littorina saxatilis.</title>
        <authorList>
            <person name="De Jode A."/>
            <person name="Faria R."/>
            <person name="Formenti G."/>
            <person name="Sims Y."/>
            <person name="Smith T.P."/>
            <person name="Tracey A."/>
            <person name="Wood J.M.D."/>
            <person name="Zagrodzka Z.B."/>
            <person name="Johannesson K."/>
            <person name="Butlin R.K."/>
            <person name="Leder E.H."/>
        </authorList>
    </citation>
    <scope>NUCLEOTIDE SEQUENCE [LARGE SCALE GENOMIC DNA]</scope>
    <source>
        <strain evidence="3">Snail1</strain>
        <tissue evidence="3">Muscle</tissue>
    </source>
</reference>
<feature type="region of interest" description="Disordered" evidence="1">
    <location>
        <begin position="329"/>
        <end position="412"/>
    </location>
</feature>
<feature type="compositionally biased region" description="Low complexity" evidence="1">
    <location>
        <begin position="333"/>
        <end position="346"/>
    </location>
</feature>
<dbReference type="EMBL" id="JBAMIC010000004">
    <property type="protein sequence ID" value="KAK7108708.1"/>
    <property type="molecule type" value="Genomic_DNA"/>
</dbReference>
<sequence length="412" mass="45060">MVLYTPGYKFFVVNNMAATLTCNWTDELGRALGQAYPLILSHAAAAEEHYTYLSVPPSDQLTVNRSFYSTSYTFTVIRSDHLTKFKCIAFVNTILEEKNLTIFIRSGPAIPILQGPSTVPKGDQGEWTCTSDCATHEFPEVRVSLSTQYDYWDQCPQCLEVTRDVYDDIYGVKTFKVVVKVSGMLPSGEPGDVFYLQCRSVYNPFPNSSQTLFSTPFSVNVSTANKLTTERIANTAIDTARTDTPDNDKKDDDDEKKPSGGISYVVLAWTIPLALLLVIVVAAIGICVQRHWSTRKTNIILSEAEIELNRIPSISDKVKHSERLGKKDVYTAPVSSSPGDQSDSQGHLSSGSLTSNEGRLSDSQGHLSSGSLTSNGGRLSDSQGHLSSGSLTSNGGRLNDDETTLDNTMSFV</sequence>
<keyword evidence="2" id="KW-0812">Transmembrane</keyword>
<gene>
    <name evidence="3" type="ORF">V1264_016392</name>
</gene>
<feature type="compositionally biased region" description="Polar residues" evidence="1">
    <location>
        <begin position="347"/>
        <end position="396"/>
    </location>
</feature>
<comment type="caution">
    <text evidence="3">The sequence shown here is derived from an EMBL/GenBank/DDBJ whole genome shotgun (WGS) entry which is preliminary data.</text>
</comment>
<feature type="transmembrane region" description="Helical" evidence="2">
    <location>
        <begin position="266"/>
        <end position="288"/>
    </location>
</feature>
<keyword evidence="4" id="KW-1185">Reference proteome</keyword>
<evidence type="ECO:0000256" key="2">
    <source>
        <dbReference type="SAM" id="Phobius"/>
    </source>
</evidence>
<organism evidence="3 4">
    <name type="scientific">Littorina saxatilis</name>
    <dbReference type="NCBI Taxonomy" id="31220"/>
    <lineage>
        <taxon>Eukaryota</taxon>
        <taxon>Metazoa</taxon>
        <taxon>Spiralia</taxon>
        <taxon>Lophotrochozoa</taxon>
        <taxon>Mollusca</taxon>
        <taxon>Gastropoda</taxon>
        <taxon>Caenogastropoda</taxon>
        <taxon>Littorinimorpha</taxon>
        <taxon>Littorinoidea</taxon>
        <taxon>Littorinidae</taxon>
        <taxon>Littorina</taxon>
    </lineage>
</organism>
<accession>A0AAN9GH50</accession>
<dbReference type="AlphaFoldDB" id="A0AAN9GH50"/>
<evidence type="ECO:0000313" key="4">
    <source>
        <dbReference type="Proteomes" id="UP001374579"/>
    </source>
</evidence>
<evidence type="ECO:0000256" key="1">
    <source>
        <dbReference type="SAM" id="MobiDB-lite"/>
    </source>
</evidence>
<proteinExistence type="predicted"/>
<dbReference type="Proteomes" id="UP001374579">
    <property type="component" value="Unassembled WGS sequence"/>
</dbReference>
<feature type="region of interest" description="Disordered" evidence="1">
    <location>
        <begin position="235"/>
        <end position="258"/>
    </location>
</feature>